<dbReference type="InterPro" id="IPR022572">
    <property type="entry name" value="DNA_rep/recomb_RecO_N"/>
</dbReference>
<evidence type="ECO:0000313" key="2">
    <source>
        <dbReference type="EMBL" id="GAI38604.1"/>
    </source>
</evidence>
<organism evidence="2">
    <name type="scientific">marine sediment metagenome</name>
    <dbReference type="NCBI Taxonomy" id="412755"/>
    <lineage>
        <taxon>unclassified sequences</taxon>
        <taxon>metagenomes</taxon>
        <taxon>ecological metagenomes</taxon>
    </lineage>
</organism>
<proteinExistence type="predicted"/>
<dbReference type="SUPFAM" id="SSF50249">
    <property type="entry name" value="Nucleic acid-binding proteins"/>
    <property type="match status" value="1"/>
</dbReference>
<gene>
    <name evidence="2" type="ORF">S06H3_51722</name>
</gene>
<feature type="domain" description="DNA replication/recombination mediator RecO N-terminal" evidence="1">
    <location>
        <begin position="6"/>
        <end position="40"/>
    </location>
</feature>
<dbReference type="EMBL" id="BARV01032841">
    <property type="protein sequence ID" value="GAI38604.1"/>
    <property type="molecule type" value="Genomic_DNA"/>
</dbReference>
<comment type="caution">
    <text evidence="2">The sequence shown here is derived from an EMBL/GenBank/DDBJ whole genome shotgun (WGS) entry which is preliminary data.</text>
</comment>
<sequence length="40" mass="4506">MPKPRTYQTEAIIIKKIKLGEADRILTLYTPHLGKIQGVA</sequence>
<accession>X1Q5S3</accession>
<evidence type="ECO:0000259" key="1">
    <source>
        <dbReference type="Pfam" id="PF11967"/>
    </source>
</evidence>
<name>X1Q5S3_9ZZZZ</name>
<protein>
    <recommendedName>
        <fullName evidence="1">DNA replication/recombination mediator RecO N-terminal domain-containing protein</fullName>
    </recommendedName>
</protein>
<dbReference type="Gene3D" id="2.40.50.140">
    <property type="entry name" value="Nucleic acid-binding proteins"/>
    <property type="match status" value="1"/>
</dbReference>
<dbReference type="AlphaFoldDB" id="X1Q5S3"/>
<reference evidence="2" key="1">
    <citation type="journal article" date="2014" name="Front. Microbiol.">
        <title>High frequency of phylogenetically diverse reductive dehalogenase-homologous genes in deep subseafloor sedimentary metagenomes.</title>
        <authorList>
            <person name="Kawai M."/>
            <person name="Futagami T."/>
            <person name="Toyoda A."/>
            <person name="Takaki Y."/>
            <person name="Nishi S."/>
            <person name="Hori S."/>
            <person name="Arai W."/>
            <person name="Tsubouchi T."/>
            <person name="Morono Y."/>
            <person name="Uchiyama I."/>
            <person name="Ito T."/>
            <person name="Fujiyama A."/>
            <person name="Inagaki F."/>
            <person name="Takami H."/>
        </authorList>
    </citation>
    <scope>NUCLEOTIDE SEQUENCE</scope>
    <source>
        <strain evidence="2">Expedition CK06-06</strain>
    </source>
</reference>
<dbReference type="Pfam" id="PF11967">
    <property type="entry name" value="RecO_N"/>
    <property type="match status" value="1"/>
</dbReference>
<dbReference type="InterPro" id="IPR012340">
    <property type="entry name" value="NA-bd_OB-fold"/>
</dbReference>
<feature type="non-terminal residue" evidence="2">
    <location>
        <position position="40"/>
    </location>
</feature>